<name>A0A840SAI0_9BURK</name>
<dbReference type="Gene3D" id="2.40.170.20">
    <property type="entry name" value="TonB-dependent receptor, beta-barrel domain"/>
    <property type="match status" value="1"/>
</dbReference>
<evidence type="ECO:0000256" key="6">
    <source>
        <dbReference type="ARBA" id="ARBA00022692"/>
    </source>
</evidence>
<dbReference type="Pfam" id="PF00593">
    <property type="entry name" value="TonB_dep_Rec_b-barrel"/>
    <property type="match status" value="1"/>
</dbReference>
<dbReference type="InterPro" id="IPR037066">
    <property type="entry name" value="Plug_dom_sf"/>
</dbReference>
<keyword evidence="3" id="KW-0813">Transport</keyword>
<evidence type="ECO:0000256" key="14">
    <source>
        <dbReference type="RuleBase" id="RU003357"/>
    </source>
</evidence>
<evidence type="ECO:0000256" key="3">
    <source>
        <dbReference type="ARBA" id="ARBA00022448"/>
    </source>
</evidence>
<keyword evidence="6" id="KW-0812">Transmembrane</keyword>
<comment type="similarity">
    <text evidence="2 14">Belongs to the TonB-dependent receptor family.</text>
</comment>
<dbReference type="InterPro" id="IPR039426">
    <property type="entry name" value="TonB-dep_rcpt-like"/>
</dbReference>
<dbReference type="GO" id="GO:0015344">
    <property type="term" value="F:siderophore uptake transmembrane transporter activity"/>
    <property type="evidence" value="ECO:0007669"/>
    <property type="project" value="TreeGrafter"/>
</dbReference>
<comment type="caution">
    <text evidence="18">The sequence shown here is derived from an EMBL/GenBank/DDBJ whole genome shotgun (WGS) entry which is preliminary data.</text>
</comment>
<feature type="chain" id="PRO_5032590862" evidence="15">
    <location>
        <begin position="24"/>
        <end position="674"/>
    </location>
</feature>
<dbReference type="InterPro" id="IPR036942">
    <property type="entry name" value="Beta-barrel_TonB_sf"/>
</dbReference>
<evidence type="ECO:0000313" key="18">
    <source>
        <dbReference type="EMBL" id="MBB5205794.1"/>
    </source>
</evidence>
<accession>A0A840SAI0</accession>
<evidence type="ECO:0000256" key="7">
    <source>
        <dbReference type="ARBA" id="ARBA00022729"/>
    </source>
</evidence>
<evidence type="ECO:0000256" key="4">
    <source>
        <dbReference type="ARBA" id="ARBA00022452"/>
    </source>
</evidence>
<dbReference type="PANTHER" id="PTHR32552">
    <property type="entry name" value="FERRICHROME IRON RECEPTOR-RELATED"/>
    <property type="match status" value="1"/>
</dbReference>
<reference evidence="18 19" key="1">
    <citation type="submission" date="2020-08" db="EMBL/GenBank/DDBJ databases">
        <title>Genomic Encyclopedia of Type Strains, Phase IV (KMG-IV): sequencing the most valuable type-strain genomes for metagenomic binning, comparative biology and taxonomic classification.</title>
        <authorList>
            <person name="Goeker M."/>
        </authorList>
    </citation>
    <scope>NUCLEOTIDE SEQUENCE [LARGE SCALE GENOMIC DNA]</scope>
    <source>
        <strain evidence="18 19">DSM 23958</strain>
    </source>
</reference>
<keyword evidence="19" id="KW-1185">Reference proteome</keyword>
<sequence>MKKKQWSLAPCLLLILGAAPSWGSPTPTESDSAPVVLEVVRVEGERQAGSDTTARLTLQDLGVQRVEDGLALVPSAQAEVGNGGLSTGVRLRGFVIDAPLIDGLPDLRRLFVRDLSTVAGVALMPGGQGIVYGLSSPGGALNYQLQRAGRGQRQLRLGLDEQLQRRVVLDWDPKALAADGLDWALRAVLASQRGRIEPAQLPQNRHNIYLNPVLQLGRGHRLALQLEAQQEERPFAFGTVLRNGRATTPQRAQPVWDRLYVLPGGGPSERHYTRAALHWEWGAAQGWSAWVGLQRGGASRDETLVGHWALLNERQLSGYYTEFHDSYRQLNARARLAWADSEQRFELGADSQRAEFSLRGKQNIAGYRVLIDAPDFDAVDLERLPTTTRFNHERQKERGLWVLAQRRFGPQWQASAGLRWQRYRVAADRVGAGLLTAAVDEGMVKQLGLQWQAPQAPWRAGWQLGESLQPNRGQDRQGHFLPSQTVRSQEVWARWQPSAGALLQAGLYRTQLRHLAMRDPQDRNALISAGARQAQGLELQAQWQEGPWRLRAQASWMDMRQLQRTSASLGDDFVGAARRLGGLSVERRLPDGVQLSAQGRCVGPRFADATNRIEVAGHCLLDLALNAPLVSLGGVMQLAVRNVTDQRHLVAMTAVDDVYQGPRRGLNLAYVREF</sequence>
<dbReference type="EMBL" id="JACHHO010000005">
    <property type="protein sequence ID" value="MBB5205794.1"/>
    <property type="molecule type" value="Genomic_DNA"/>
</dbReference>
<evidence type="ECO:0000259" key="16">
    <source>
        <dbReference type="Pfam" id="PF00593"/>
    </source>
</evidence>
<dbReference type="Gene3D" id="2.170.130.10">
    <property type="entry name" value="TonB-dependent receptor, plug domain"/>
    <property type="match status" value="1"/>
</dbReference>
<dbReference type="Proteomes" id="UP000554837">
    <property type="component" value="Unassembled WGS sequence"/>
</dbReference>
<dbReference type="InterPro" id="IPR000531">
    <property type="entry name" value="Beta-barrel_TonB"/>
</dbReference>
<dbReference type="PANTHER" id="PTHR32552:SF68">
    <property type="entry name" value="FERRICHROME OUTER MEMBRANE TRANSPORTER_PHAGE RECEPTOR"/>
    <property type="match status" value="1"/>
</dbReference>
<feature type="domain" description="TonB-dependent receptor plug" evidence="17">
    <location>
        <begin position="56"/>
        <end position="140"/>
    </location>
</feature>
<keyword evidence="12 18" id="KW-0675">Receptor</keyword>
<feature type="domain" description="TonB-dependent receptor-like beta-barrel" evidence="16">
    <location>
        <begin position="216"/>
        <end position="629"/>
    </location>
</feature>
<keyword evidence="13" id="KW-0998">Cell outer membrane</keyword>
<evidence type="ECO:0000256" key="5">
    <source>
        <dbReference type="ARBA" id="ARBA00022496"/>
    </source>
</evidence>
<keyword evidence="7 15" id="KW-0732">Signal</keyword>
<comment type="subcellular location">
    <subcellularLocation>
        <location evidence="1">Cell outer membrane</location>
        <topology evidence="1">Multi-pass membrane protein</topology>
    </subcellularLocation>
</comment>
<evidence type="ECO:0000313" key="19">
    <source>
        <dbReference type="Proteomes" id="UP000554837"/>
    </source>
</evidence>
<evidence type="ECO:0000256" key="10">
    <source>
        <dbReference type="ARBA" id="ARBA00023077"/>
    </source>
</evidence>
<proteinExistence type="inferred from homology"/>
<keyword evidence="9" id="KW-0406">Ion transport</keyword>
<dbReference type="AlphaFoldDB" id="A0A840SAI0"/>
<evidence type="ECO:0000256" key="15">
    <source>
        <dbReference type="SAM" id="SignalP"/>
    </source>
</evidence>
<dbReference type="InterPro" id="IPR012910">
    <property type="entry name" value="Plug_dom"/>
</dbReference>
<dbReference type="GO" id="GO:0009279">
    <property type="term" value="C:cell outer membrane"/>
    <property type="evidence" value="ECO:0007669"/>
    <property type="project" value="UniProtKB-SubCell"/>
</dbReference>
<evidence type="ECO:0000256" key="2">
    <source>
        <dbReference type="ARBA" id="ARBA00009810"/>
    </source>
</evidence>
<evidence type="ECO:0000256" key="1">
    <source>
        <dbReference type="ARBA" id="ARBA00004571"/>
    </source>
</evidence>
<organism evidence="18 19">
    <name type="scientific">Inhella inkyongensis</name>
    <dbReference type="NCBI Taxonomy" id="392593"/>
    <lineage>
        <taxon>Bacteria</taxon>
        <taxon>Pseudomonadati</taxon>
        <taxon>Pseudomonadota</taxon>
        <taxon>Betaproteobacteria</taxon>
        <taxon>Burkholderiales</taxon>
        <taxon>Sphaerotilaceae</taxon>
        <taxon>Inhella</taxon>
    </lineage>
</organism>
<dbReference type="RefSeq" id="WP_175423497.1">
    <property type="nucleotide sequence ID" value="NZ_CP040709.1"/>
</dbReference>
<keyword evidence="4" id="KW-1134">Transmembrane beta strand</keyword>
<gene>
    <name evidence="18" type="ORF">HNQ51_003121</name>
</gene>
<protein>
    <submittedName>
        <fullName evidence="18">Outer membrane receptor protein involved in Fe transport</fullName>
    </submittedName>
</protein>
<evidence type="ECO:0000256" key="13">
    <source>
        <dbReference type="ARBA" id="ARBA00023237"/>
    </source>
</evidence>
<evidence type="ECO:0000256" key="12">
    <source>
        <dbReference type="ARBA" id="ARBA00023170"/>
    </source>
</evidence>
<feature type="signal peptide" evidence="15">
    <location>
        <begin position="1"/>
        <end position="23"/>
    </location>
</feature>
<keyword evidence="5" id="KW-0410">Iron transport</keyword>
<evidence type="ECO:0000256" key="9">
    <source>
        <dbReference type="ARBA" id="ARBA00023065"/>
    </source>
</evidence>
<evidence type="ECO:0000259" key="17">
    <source>
        <dbReference type="Pfam" id="PF07715"/>
    </source>
</evidence>
<keyword evidence="8" id="KW-0408">Iron</keyword>
<dbReference type="SUPFAM" id="SSF56935">
    <property type="entry name" value="Porins"/>
    <property type="match status" value="1"/>
</dbReference>
<keyword evidence="11 14" id="KW-0472">Membrane</keyword>
<evidence type="ECO:0000256" key="8">
    <source>
        <dbReference type="ARBA" id="ARBA00023004"/>
    </source>
</evidence>
<keyword evidence="10 14" id="KW-0798">TonB box</keyword>
<evidence type="ECO:0000256" key="11">
    <source>
        <dbReference type="ARBA" id="ARBA00023136"/>
    </source>
</evidence>
<dbReference type="Pfam" id="PF07715">
    <property type="entry name" value="Plug"/>
    <property type="match status" value="1"/>
</dbReference>